<dbReference type="Pfam" id="PF00092">
    <property type="entry name" value="VWA"/>
    <property type="match status" value="1"/>
</dbReference>
<dbReference type="STRING" id="6689.A0A423UBC5"/>
<evidence type="ECO:0000313" key="5">
    <source>
        <dbReference type="Proteomes" id="UP000283509"/>
    </source>
</evidence>
<keyword evidence="5" id="KW-1185">Reference proteome</keyword>
<feature type="region of interest" description="Disordered" evidence="1">
    <location>
        <begin position="1"/>
        <end position="26"/>
    </location>
</feature>
<name>A0A423UBC5_PENVA</name>
<feature type="domain" description="VWFA" evidence="3">
    <location>
        <begin position="69"/>
        <end position="239"/>
    </location>
</feature>
<dbReference type="EMBL" id="QCYY01000062">
    <property type="protein sequence ID" value="ROT86008.1"/>
    <property type="molecule type" value="Genomic_DNA"/>
</dbReference>
<feature type="region of interest" description="Disordered" evidence="1">
    <location>
        <begin position="869"/>
        <end position="896"/>
    </location>
</feature>
<feature type="transmembrane region" description="Helical" evidence="2">
    <location>
        <begin position="716"/>
        <end position="739"/>
    </location>
</feature>
<reference evidence="4 5" key="2">
    <citation type="submission" date="2019-01" db="EMBL/GenBank/DDBJ databases">
        <title>The decoding of complex shrimp genome reveals the adaptation for benthos swimmer, frequently molting mechanism and breeding impact on genome.</title>
        <authorList>
            <person name="Sun Y."/>
            <person name="Gao Y."/>
            <person name="Yu Y."/>
        </authorList>
    </citation>
    <scope>NUCLEOTIDE SEQUENCE [LARGE SCALE GENOMIC DNA]</scope>
    <source>
        <tissue evidence="4">Muscle</tissue>
    </source>
</reference>
<evidence type="ECO:0000256" key="1">
    <source>
        <dbReference type="SAM" id="MobiDB-lite"/>
    </source>
</evidence>
<evidence type="ECO:0000256" key="2">
    <source>
        <dbReference type="SAM" id="Phobius"/>
    </source>
</evidence>
<accession>A0A423UBC5</accession>
<feature type="compositionally biased region" description="Low complexity" evidence="1">
    <location>
        <begin position="869"/>
        <end position="885"/>
    </location>
</feature>
<evidence type="ECO:0000313" key="4">
    <source>
        <dbReference type="EMBL" id="ROT86008.1"/>
    </source>
</evidence>
<dbReference type="InterPro" id="IPR002035">
    <property type="entry name" value="VWF_A"/>
</dbReference>
<dbReference type="SUPFAM" id="SSF53300">
    <property type="entry name" value="vWA-like"/>
    <property type="match status" value="1"/>
</dbReference>
<dbReference type="Proteomes" id="UP000283509">
    <property type="component" value="Unassembled WGS sequence"/>
</dbReference>
<organism evidence="4 5">
    <name type="scientific">Penaeus vannamei</name>
    <name type="common">Whiteleg shrimp</name>
    <name type="synonym">Litopenaeus vannamei</name>
    <dbReference type="NCBI Taxonomy" id="6689"/>
    <lineage>
        <taxon>Eukaryota</taxon>
        <taxon>Metazoa</taxon>
        <taxon>Ecdysozoa</taxon>
        <taxon>Arthropoda</taxon>
        <taxon>Crustacea</taxon>
        <taxon>Multicrustacea</taxon>
        <taxon>Malacostraca</taxon>
        <taxon>Eumalacostraca</taxon>
        <taxon>Eucarida</taxon>
        <taxon>Decapoda</taxon>
        <taxon>Dendrobranchiata</taxon>
        <taxon>Penaeoidea</taxon>
        <taxon>Penaeidae</taxon>
        <taxon>Penaeus</taxon>
    </lineage>
</organism>
<evidence type="ECO:0000259" key="3">
    <source>
        <dbReference type="Pfam" id="PF00092"/>
    </source>
</evidence>
<keyword evidence="2" id="KW-1133">Transmembrane helix</keyword>
<dbReference type="AlphaFoldDB" id="A0A423UBC5"/>
<sequence length="896" mass="97482">MQRKAAGPDITLPSRPRRPYSKANTRVGTDTLGTLRSAVVRDAWNPRGSGSRGLEPVLRYVQDAAPRYVFVIEDTASMNLQRRWEFLRKAMRRVVVYDVPDGAHVGVVTFHSVARTVAPLTFIESEDSDMRQRVGSSLPRNPSAVPESHKCVLCGMQEALRVLNEGDATGATIILVTTGTGPTPSREVDEMIRLAETRRLRVEVVLYPLTERRGAAAITHGLERLVEASRGTIFTVMDEGVGNDSKVKMMVALMDSLLAAVRQNAPSHAPGSPVLVHSAGYPGGIASMSEGSFALDESLGQDARFSVYYYDLNHVGNAIQLTAPSGQMIASVNVQEEDGDVNMIFVNLEKAERGLWTYKVENRADSHQGLYVQVTAKRNASTGLQVRLWTNSGSRPINSSDPSAPVIVYAEVKDGVAPILDARVVAKLQRLGTNVTGSNYEPIYLELWDNGIGDPDITKGDGIYSRYLPTLRGYPGRYLLSADIDYNSGMAVIAKGPPTRHHKGPSSHLAHYFQHPNYDSWNSEQTCCGSAIPHVHTRRAPPFLRHETWGVLEVVAPPPSRDNVPPSRILDLKVDVNDTVHEISLRWTAPGDDWDNGRAHHYEAVVAPYWREARAFQGDRLTGLPTPLPAGTMHATTLQFTRYEELWYLCVRAVDEAGNTGAVGNIAALWVPRPPTTYEITTRTQPALTTSGNYTLTSELGSGRPVGVMELQLEDVAVILGSIGGFLVVVAVLVGSVMVKSGSVGLEEGGGSHESLDSVVKECPDASRDGRPLSPVQSWGATTLLQEHERRLSVHSGGAADEGPLHAPFPDVTVTDYRPATGAVEPSVYLPCQHEEAACHCAVPGPDYTSYAAAWDEPLTGHLLSRARTAAPTPAPHQQPQQIPQADRKRRNVTQV</sequence>
<keyword evidence="2" id="KW-0812">Transmembrane</keyword>
<protein>
    <recommendedName>
        <fullName evidence="3">VWFA domain-containing protein</fullName>
    </recommendedName>
</protein>
<dbReference type="GO" id="GO:0032991">
    <property type="term" value="C:protein-containing complex"/>
    <property type="evidence" value="ECO:0007669"/>
    <property type="project" value="UniProtKB-ARBA"/>
</dbReference>
<proteinExistence type="predicted"/>
<gene>
    <name evidence="4" type="ORF">C7M84_022878</name>
</gene>
<dbReference type="CDD" id="cd00198">
    <property type="entry name" value="vWFA"/>
    <property type="match status" value="1"/>
</dbReference>
<keyword evidence="2" id="KW-0472">Membrane</keyword>
<dbReference type="OrthoDB" id="687730at2759"/>
<dbReference type="Gene3D" id="3.40.50.410">
    <property type="entry name" value="von Willebrand factor, type A domain"/>
    <property type="match status" value="1"/>
</dbReference>
<reference evidence="4 5" key="1">
    <citation type="submission" date="2018-04" db="EMBL/GenBank/DDBJ databases">
        <authorList>
            <person name="Zhang X."/>
            <person name="Yuan J."/>
            <person name="Li F."/>
            <person name="Xiang J."/>
        </authorList>
    </citation>
    <scope>NUCLEOTIDE SEQUENCE [LARGE SCALE GENOMIC DNA]</scope>
    <source>
        <tissue evidence="4">Muscle</tissue>
    </source>
</reference>
<dbReference type="InterPro" id="IPR036465">
    <property type="entry name" value="vWFA_dom_sf"/>
</dbReference>
<comment type="caution">
    <text evidence="4">The sequence shown here is derived from an EMBL/GenBank/DDBJ whole genome shotgun (WGS) entry which is preliminary data.</text>
</comment>